<evidence type="ECO:0000313" key="9">
    <source>
        <dbReference type="EMBL" id="RDH45591.1"/>
    </source>
</evidence>
<dbReference type="InterPro" id="IPR040476">
    <property type="entry name" value="CSD2"/>
</dbReference>
<dbReference type="InterPro" id="IPR003029">
    <property type="entry name" value="S1_domain"/>
</dbReference>
<dbReference type="RefSeq" id="WP_094788529.1">
    <property type="nucleotide sequence ID" value="NZ_JAEVHG010000010.1"/>
</dbReference>
<evidence type="ECO:0000256" key="4">
    <source>
        <dbReference type="ARBA" id="ARBA00022722"/>
    </source>
</evidence>
<keyword evidence="6" id="KW-0269">Exonuclease</keyword>
<evidence type="ECO:0000256" key="2">
    <source>
        <dbReference type="ARBA" id="ARBA00012163"/>
    </source>
</evidence>
<evidence type="ECO:0000256" key="5">
    <source>
        <dbReference type="ARBA" id="ARBA00022801"/>
    </source>
</evidence>
<name>A0A4V1IP09_9GAMM</name>
<dbReference type="InterPro" id="IPR012340">
    <property type="entry name" value="NA-bd_OB-fold"/>
</dbReference>
<dbReference type="InterPro" id="IPR001900">
    <property type="entry name" value="RNase_II/R"/>
</dbReference>
<evidence type="ECO:0000256" key="1">
    <source>
        <dbReference type="ARBA" id="ARBA00001849"/>
    </source>
</evidence>
<evidence type="ECO:0000256" key="3">
    <source>
        <dbReference type="ARBA" id="ARBA00022490"/>
    </source>
</evidence>
<dbReference type="GO" id="GO:0008859">
    <property type="term" value="F:exoribonuclease II activity"/>
    <property type="evidence" value="ECO:0007669"/>
    <property type="project" value="UniProtKB-EC"/>
</dbReference>
<protein>
    <recommendedName>
        <fullName evidence="2">exoribonuclease II</fullName>
        <ecNumber evidence="2">3.1.13.1</ecNumber>
    </recommendedName>
</protein>
<evidence type="ECO:0000259" key="8">
    <source>
        <dbReference type="PROSITE" id="PS50126"/>
    </source>
</evidence>
<sequence length="650" mass="73034">MLNNDALQQLKQLKQQLKSQKEVFSATVKDSGAKSGQVILDDGRQIFLPQEEMQKVFPHDRIKVTLCVDSKGQDFAEVEELIDSSLSEFTGQIIGRGKAVFVEPDVGRLSRWIFIPPHQLSGAKAGDFVRCRITQHPIKSGKPKAEVISIIGHPDQPYIEHNYIIDKHKLDLAWPESVQAEVDAIEAQAQEAIASANRKDMTCLSWLTIDAESTQDMDDALYAEALTDGGWLLRVAIADPAFWIKPDSALDVEARKRSTSVYLPKQTIPMLPESLSHNWCSLVPGEARLALVCELKVSEQGEVVSSELYQAKVRSQAKLSYDAVSDYLDGVEDNSVATENPELLPVIDCLQQVQEALNAYREQHAVCFENRPDYYFELDEQGKIAAIHRQHRSTANRLVEACMIAANCAAADFLAQKAPKAIYISHSGVRSDRLEDVKKLVAELLPEFDTEALNKPEGYRQLIHSLNNKSVDVPLRTIVSRQLERSLFSLEPGFHSGMGFERYTTFTSPIRKYNDLVLHRIIIALLDEQPVPEVATGLLDELQAGQQKARFSANEVEQWLKCQFMEDKVEQTFTATVVQVNPFGVLARLDDFGIDGFVDLRRKDPKFAYDPLYQQTSNGEQQFMLDQSIEVKVSSVDMKRRNLKLTLVAS</sequence>
<dbReference type="GO" id="GO:0006402">
    <property type="term" value="P:mRNA catabolic process"/>
    <property type="evidence" value="ECO:0007669"/>
    <property type="project" value="TreeGrafter"/>
</dbReference>
<gene>
    <name evidence="9" type="ORF">B9G39_20235</name>
</gene>
<accession>A0A4V1IP09</accession>
<keyword evidence="5" id="KW-0378">Hydrolase</keyword>
<proteinExistence type="predicted"/>
<dbReference type="PANTHER" id="PTHR23355">
    <property type="entry name" value="RIBONUCLEASE"/>
    <property type="match status" value="1"/>
</dbReference>
<dbReference type="CDD" id="cd00164">
    <property type="entry name" value="S1_like"/>
    <property type="match status" value="1"/>
</dbReference>
<keyword evidence="3" id="KW-0963">Cytoplasm</keyword>
<dbReference type="Pfam" id="PF00575">
    <property type="entry name" value="S1"/>
    <property type="match status" value="1"/>
</dbReference>
<dbReference type="PROSITE" id="PS50126">
    <property type="entry name" value="S1"/>
    <property type="match status" value="1"/>
</dbReference>
<keyword evidence="7" id="KW-0694">RNA-binding</keyword>
<evidence type="ECO:0000256" key="6">
    <source>
        <dbReference type="ARBA" id="ARBA00022839"/>
    </source>
</evidence>
<dbReference type="PANTHER" id="PTHR23355:SF37">
    <property type="entry name" value="EXORIBONUCLEASE 2"/>
    <property type="match status" value="1"/>
</dbReference>
<dbReference type="EMBL" id="NDXW01000001">
    <property type="protein sequence ID" value="RDH45591.1"/>
    <property type="molecule type" value="Genomic_DNA"/>
</dbReference>
<reference evidence="9 10" key="1">
    <citation type="submission" date="2017-04" db="EMBL/GenBank/DDBJ databases">
        <title>Draft genome sequence of Zooshikella ganghwensis VG4 isolated from Red Sea sediments.</title>
        <authorList>
            <person name="Rehman Z."/>
            <person name="Alam I."/>
            <person name="Kamau A."/>
            <person name="Bajic V."/>
            <person name="Leiknes T."/>
        </authorList>
    </citation>
    <scope>NUCLEOTIDE SEQUENCE [LARGE SCALE GENOMIC DNA]</scope>
    <source>
        <strain evidence="9 10">VG4</strain>
    </source>
</reference>
<dbReference type="SUPFAM" id="SSF50249">
    <property type="entry name" value="Nucleic acid-binding proteins"/>
    <property type="match status" value="3"/>
</dbReference>
<comment type="catalytic activity">
    <reaction evidence="1">
        <text>Exonucleolytic cleavage in the 3'- to 5'-direction to yield nucleoside 5'-phosphates.</text>
        <dbReference type="EC" id="3.1.13.1"/>
    </reaction>
</comment>
<dbReference type="Proteomes" id="UP000257039">
    <property type="component" value="Unassembled WGS sequence"/>
</dbReference>
<organism evidence="9 10">
    <name type="scientific">Zooshikella ganghwensis</name>
    <dbReference type="NCBI Taxonomy" id="202772"/>
    <lineage>
        <taxon>Bacteria</taxon>
        <taxon>Pseudomonadati</taxon>
        <taxon>Pseudomonadota</taxon>
        <taxon>Gammaproteobacteria</taxon>
        <taxon>Oceanospirillales</taxon>
        <taxon>Zooshikellaceae</taxon>
        <taxon>Zooshikella</taxon>
    </lineage>
</organism>
<feature type="domain" description="S1 motif" evidence="8">
    <location>
        <begin position="570"/>
        <end position="648"/>
    </location>
</feature>
<dbReference type="Gene3D" id="2.40.50.140">
    <property type="entry name" value="Nucleic acid-binding proteins"/>
    <property type="match status" value="2"/>
</dbReference>
<evidence type="ECO:0000313" key="10">
    <source>
        <dbReference type="Proteomes" id="UP000257039"/>
    </source>
</evidence>
<dbReference type="SMART" id="SM00955">
    <property type="entry name" value="RNB"/>
    <property type="match status" value="1"/>
</dbReference>
<evidence type="ECO:0000256" key="7">
    <source>
        <dbReference type="ARBA" id="ARBA00022884"/>
    </source>
</evidence>
<dbReference type="Pfam" id="PF00773">
    <property type="entry name" value="RNB"/>
    <property type="match status" value="1"/>
</dbReference>
<dbReference type="AlphaFoldDB" id="A0A4V1IP09"/>
<dbReference type="NCBIfam" id="TIGR00358">
    <property type="entry name" value="3_prime_RNase"/>
    <property type="match status" value="1"/>
</dbReference>
<dbReference type="EC" id="3.1.13.1" evidence="2"/>
<dbReference type="InterPro" id="IPR004476">
    <property type="entry name" value="RNase_II/RNase_R"/>
</dbReference>
<dbReference type="Pfam" id="PF17876">
    <property type="entry name" value="CSD2"/>
    <property type="match status" value="1"/>
</dbReference>
<dbReference type="GO" id="GO:0003723">
    <property type="term" value="F:RNA binding"/>
    <property type="evidence" value="ECO:0007669"/>
    <property type="project" value="UniProtKB-KW"/>
</dbReference>
<dbReference type="InterPro" id="IPR050180">
    <property type="entry name" value="RNR_Ribonuclease"/>
</dbReference>
<dbReference type="SMART" id="SM00316">
    <property type="entry name" value="S1"/>
    <property type="match status" value="1"/>
</dbReference>
<keyword evidence="10" id="KW-1185">Reference proteome</keyword>
<comment type="caution">
    <text evidence="9">The sequence shown here is derived from an EMBL/GenBank/DDBJ whole genome shotgun (WGS) entry which is preliminary data.</text>
</comment>
<keyword evidence="4" id="KW-0540">Nuclease</keyword>
<dbReference type="GO" id="GO:0005829">
    <property type="term" value="C:cytosol"/>
    <property type="evidence" value="ECO:0007669"/>
    <property type="project" value="TreeGrafter"/>
</dbReference>